<name>Q7RFU3_PLAYO</name>
<protein>
    <submittedName>
        <fullName evidence="1">Uncharacterized protein</fullName>
    </submittedName>
</protein>
<proteinExistence type="predicted"/>
<dbReference type="Proteomes" id="UP000008553">
    <property type="component" value="Unassembled WGS sequence"/>
</dbReference>
<sequence>NIYIPKVIIQIIMSRNLNKHQI</sequence>
<evidence type="ECO:0000313" key="2">
    <source>
        <dbReference type="Proteomes" id="UP000008553"/>
    </source>
</evidence>
<dbReference type="PaxDb" id="73239-Q7RFU3"/>
<feature type="non-terminal residue" evidence="1">
    <location>
        <position position="1"/>
    </location>
</feature>
<comment type="caution">
    <text evidence="1">The sequence shown here is derived from an EMBL/GenBank/DDBJ whole genome shotgun (WGS) entry which is preliminary data.</text>
</comment>
<gene>
    <name evidence="1" type="ORF">PY04609</name>
</gene>
<dbReference type="AlphaFoldDB" id="Q7RFU3"/>
<keyword evidence="2" id="KW-1185">Reference proteome</keyword>
<dbReference type="InParanoid" id="Q7RFU3"/>
<reference evidence="1 2" key="1">
    <citation type="journal article" date="2002" name="Nature">
        <title>Genome sequence and comparative analysis of the model rodent malaria parasite Plasmodium yoelii yoelii.</title>
        <authorList>
            <person name="Carlton J.M."/>
            <person name="Angiuoli S.V."/>
            <person name="Suh B.B."/>
            <person name="Kooij T.W."/>
            <person name="Pertea M."/>
            <person name="Silva J.C."/>
            <person name="Ermolaeva M.D."/>
            <person name="Allen J.E."/>
            <person name="Selengut J.D."/>
            <person name="Koo H.L."/>
            <person name="Peterson J.D."/>
            <person name="Pop M."/>
            <person name="Kosack D.S."/>
            <person name="Shumway M.F."/>
            <person name="Bidwell S.L."/>
            <person name="Shallom S.J."/>
            <person name="van Aken S.E."/>
            <person name="Riedmuller S.B."/>
            <person name="Feldblyum T.V."/>
            <person name="Cho J.K."/>
            <person name="Quackenbush J."/>
            <person name="Sedegah M."/>
            <person name="Shoaibi A."/>
            <person name="Cummings L.M."/>
            <person name="Florens L."/>
            <person name="Yates J.R."/>
            <person name="Raine J.D."/>
            <person name="Sinden R.E."/>
            <person name="Harris M.A."/>
            <person name="Cunningham D.A."/>
            <person name="Preiser P.R."/>
            <person name="Bergman L.W."/>
            <person name="Vaidya A.B."/>
            <person name="van Lin L.H."/>
            <person name="Janse C.J."/>
            <person name="Waters A.P."/>
            <person name="Smith H.O."/>
            <person name="White O.R."/>
            <person name="Salzberg S.L."/>
            <person name="Venter J.C."/>
            <person name="Fraser C.M."/>
            <person name="Hoffman S.L."/>
            <person name="Gardner M.J."/>
            <person name="Carucci D.J."/>
        </authorList>
    </citation>
    <scope>NUCLEOTIDE SEQUENCE [LARGE SCALE GENOMIC DNA]</scope>
    <source>
        <strain evidence="1 2">17XNL</strain>
    </source>
</reference>
<accession>Q7RFU3</accession>
<organism evidence="1 2">
    <name type="scientific">Plasmodium yoelii yoelii</name>
    <dbReference type="NCBI Taxonomy" id="73239"/>
    <lineage>
        <taxon>Eukaryota</taxon>
        <taxon>Sar</taxon>
        <taxon>Alveolata</taxon>
        <taxon>Apicomplexa</taxon>
        <taxon>Aconoidasida</taxon>
        <taxon>Haemosporida</taxon>
        <taxon>Plasmodiidae</taxon>
        <taxon>Plasmodium</taxon>
        <taxon>Plasmodium (Vinckeia)</taxon>
    </lineage>
</organism>
<dbReference type="EMBL" id="AABL01001414">
    <property type="protein sequence ID" value="EAA16496.1"/>
    <property type="molecule type" value="Genomic_DNA"/>
</dbReference>
<evidence type="ECO:0000313" key="1">
    <source>
        <dbReference type="EMBL" id="EAA16496.1"/>
    </source>
</evidence>